<dbReference type="InterPro" id="IPR004404">
    <property type="entry name" value="DihydroxyA_deHydtase"/>
</dbReference>
<dbReference type="EC" id="4.2.1.9" evidence="14 15"/>
<dbReference type="PANTHER" id="PTHR43661:SF3">
    <property type="entry name" value="D-XYLONATE DEHYDRATASE YAGF-RELATED"/>
    <property type="match status" value="1"/>
</dbReference>
<sequence length="555" mass="58051">MKNIFSEGTAMSSQRSLMRALGWTDDEMKKPIIGIICAQSEIIPGHMYLDRVAEAVKEGVLAAGGKPVVVPSIGVCDGIAMGHAGMRYSLPSREVIADSAEILARAHAFSGIVFVGNCDKIVPGMLMAAVRLDLPCAFVSGGPMLAGRMHGERLSLSSMFEAVGAYNAGRIDERELHEYECSACPTCGSCSGMFTANSLNCLTEALGIALPGNGTIPMVHSRRLMLAKETGKAVMNAVEKDIRPSAVITPAAIKNAVAVDNAIGASSNSVLHLLALASEMGMAPEDFSIDTFNEVSAKVPHICKLAPAGEHYIEDLNEAGGISAVIRQLEGAGLFDGAAMTVSGVTQHERVKNARVLDDAIIRPMDRPYSPTGGLAVLKGNLAAEGAVVKKSAVDPAMLRHSGPARVFDSEEAAMEAISTGKIVKGDVVIIRYEGPKGGPGMREMLSPTSAIVGAGLGADVALITDGRFSGATRGAAIGHVCPEAAAGGPIGVVQDGDIIDIDIEKGRIDLRVSEEELAARLANFTPKEKPVDGYLKRYRAQVTSASRGAVFTKF</sequence>
<comment type="subunit">
    <text evidence="15">Homodimer.</text>
</comment>
<dbReference type="EMBL" id="DXFD01000091">
    <property type="protein sequence ID" value="HIX47265.1"/>
    <property type="molecule type" value="Genomic_DNA"/>
</dbReference>
<comment type="pathway">
    <text evidence="13 15">Amino-acid biosynthesis; L-isoleucine biosynthesis; L-isoleucine from 2-oxobutanoate: step 3/4.</text>
</comment>
<dbReference type="AlphaFoldDB" id="A0A9D1VVA7"/>
<dbReference type="NCBIfam" id="NF002068">
    <property type="entry name" value="PRK00911.1"/>
    <property type="match status" value="1"/>
</dbReference>
<dbReference type="Proteomes" id="UP000824249">
    <property type="component" value="Unassembled WGS sequence"/>
</dbReference>
<evidence type="ECO:0000256" key="3">
    <source>
        <dbReference type="ARBA" id="ARBA00022605"/>
    </source>
</evidence>
<comment type="similarity">
    <text evidence="2 15">Belongs to the IlvD/Edd family.</text>
</comment>
<feature type="binding site" evidence="15">
    <location>
        <position position="119"/>
    </location>
    <ligand>
        <name>Mg(2+)</name>
        <dbReference type="ChEBI" id="CHEBI:18420"/>
    </ligand>
</feature>
<evidence type="ECO:0000313" key="19">
    <source>
        <dbReference type="Proteomes" id="UP000824249"/>
    </source>
</evidence>
<dbReference type="InterPro" id="IPR037237">
    <property type="entry name" value="IlvD/EDD_N"/>
</dbReference>
<evidence type="ECO:0000256" key="12">
    <source>
        <dbReference type="ARBA" id="ARBA00029436"/>
    </source>
</evidence>
<evidence type="ECO:0000256" key="7">
    <source>
        <dbReference type="ARBA" id="ARBA00023004"/>
    </source>
</evidence>
<dbReference type="InterPro" id="IPR056740">
    <property type="entry name" value="ILV_EDD_C"/>
</dbReference>
<dbReference type="InterPro" id="IPR020558">
    <property type="entry name" value="DiOHA_6PGluconate_deHydtase_CS"/>
</dbReference>
<evidence type="ECO:0000256" key="2">
    <source>
        <dbReference type="ARBA" id="ARBA00006486"/>
    </source>
</evidence>
<evidence type="ECO:0000256" key="5">
    <source>
        <dbReference type="ARBA" id="ARBA00022723"/>
    </source>
</evidence>
<evidence type="ECO:0000256" key="9">
    <source>
        <dbReference type="ARBA" id="ARBA00023239"/>
    </source>
</evidence>
<dbReference type="GO" id="GO:0009099">
    <property type="term" value="P:L-valine biosynthetic process"/>
    <property type="evidence" value="ECO:0007669"/>
    <property type="project" value="UniProtKB-UniRule"/>
</dbReference>
<evidence type="ECO:0000256" key="14">
    <source>
        <dbReference type="ARBA" id="ARBA00029490"/>
    </source>
</evidence>
<feature type="binding site" evidence="15">
    <location>
        <position position="77"/>
    </location>
    <ligand>
        <name>Mg(2+)</name>
        <dbReference type="ChEBI" id="CHEBI:18420"/>
    </ligand>
</feature>
<keyword evidence="3 15" id="KW-0028">Amino-acid biosynthesis</keyword>
<feature type="domain" description="Dihydroxy-acid/6-phosphogluconate dehydratase C-terminal" evidence="17">
    <location>
        <begin position="361"/>
        <end position="550"/>
    </location>
</feature>
<keyword evidence="7 15" id="KW-0408">Iron</keyword>
<keyword evidence="8 15" id="KW-0411">Iron-sulfur</keyword>
<keyword evidence="9 15" id="KW-0456">Lyase</keyword>
<evidence type="ECO:0000313" key="18">
    <source>
        <dbReference type="EMBL" id="HIX47265.1"/>
    </source>
</evidence>
<comment type="catalytic activity">
    <reaction evidence="15">
        <text>(2R,3R)-2,3-dihydroxy-3-methylpentanoate = (S)-3-methyl-2-oxopentanoate + H2O</text>
        <dbReference type="Rhea" id="RHEA:27694"/>
        <dbReference type="ChEBI" id="CHEBI:15377"/>
        <dbReference type="ChEBI" id="CHEBI:35146"/>
        <dbReference type="ChEBI" id="CHEBI:49258"/>
        <dbReference type="EC" id="4.2.1.9"/>
    </reaction>
</comment>
<comment type="cofactor">
    <cofactor evidence="1 15">
        <name>Mg(2+)</name>
        <dbReference type="ChEBI" id="CHEBI:18420"/>
    </cofactor>
</comment>
<comment type="pathway">
    <text evidence="12 15">Amino-acid biosynthesis; L-valine biosynthesis; L-valine from pyruvate: step 3/4.</text>
</comment>
<protein>
    <recommendedName>
        <fullName evidence="14 15">Dihydroxy-acid dehydratase</fullName>
        <shortName evidence="15">DAD</shortName>
        <ecNumber evidence="14 15">4.2.1.9</ecNumber>
    </recommendedName>
</protein>
<dbReference type="InterPro" id="IPR000581">
    <property type="entry name" value="ILV_EDD_N"/>
</dbReference>
<feature type="binding site" evidence="15">
    <location>
        <position position="444"/>
    </location>
    <ligand>
        <name>Mg(2+)</name>
        <dbReference type="ChEBI" id="CHEBI:18420"/>
    </ligand>
</feature>
<dbReference type="GO" id="GO:0009097">
    <property type="term" value="P:isoleucine biosynthetic process"/>
    <property type="evidence" value="ECO:0007669"/>
    <property type="project" value="UniProtKB-UniRule"/>
</dbReference>
<keyword evidence="10 15" id="KW-0100">Branched-chain amino acid biosynthesis</keyword>
<dbReference type="NCBIfam" id="TIGR00110">
    <property type="entry name" value="ilvD"/>
    <property type="match status" value="1"/>
</dbReference>
<evidence type="ECO:0000256" key="4">
    <source>
        <dbReference type="ARBA" id="ARBA00022714"/>
    </source>
</evidence>
<accession>A0A9D1VVA7</accession>
<feature type="binding site" description="via carbamate group" evidence="15">
    <location>
        <position position="120"/>
    </location>
    <ligand>
        <name>Mg(2+)</name>
        <dbReference type="ChEBI" id="CHEBI:18420"/>
    </ligand>
</feature>
<comment type="catalytic activity">
    <reaction evidence="11">
        <text>(2R)-2,3-dihydroxy-3-methylbutanoate = 3-methyl-2-oxobutanoate + H2O</text>
        <dbReference type="Rhea" id="RHEA:24809"/>
        <dbReference type="ChEBI" id="CHEBI:11851"/>
        <dbReference type="ChEBI" id="CHEBI:15377"/>
        <dbReference type="ChEBI" id="CHEBI:49072"/>
        <dbReference type="EC" id="4.2.1.9"/>
    </reaction>
    <physiologicalReaction direction="left-to-right" evidence="11">
        <dbReference type="Rhea" id="RHEA:24810"/>
    </physiologicalReaction>
</comment>
<proteinExistence type="inferred from homology"/>
<feature type="active site" description="Proton acceptor" evidence="15">
    <location>
        <position position="470"/>
    </location>
</feature>
<dbReference type="HAMAP" id="MF_00012">
    <property type="entry name" value="IlvD"/>
    <property type="match status" value="1"/>
</dbReference>
<comment type="function">
    <text evidence="15">Functions in the biosynthesis of branched-chain amino acids. Catalyzes the dehydration of (2R,3R)-2,3-dihydroxy-3-methylpentanoate (2,3-dihydroxy-3-methylvalerate) into 2-oxo-3-methylpentanoate (2-oxo-3-methylvalerate) and of (2R)-2,3-dihydroxy-3-methylbutanoate (2,3-dihydroxyisovalerate) into 2-oxo-3-methylbutanoate (2-oxoisovalerate), the penultimate precursor to L-isoleucine and L-valine, respectively.</text>
</comment>
<feature type="modified residue" description="N6-carboxylysine" evidence="15">
    <location>
        <position position="120"/>
    </location>
</feature>
<reference evidence="18" key="1">
    <citation type="journal article" date="2021" name="PeerJ">
        <title>Extensive microbial diversity within the chicken gut microbiome revealed by metagenomics and culture.</title>
        <authorList>
            <person name="Gilroy R."/>
            <person name="Ravi A."/>
            <person name="Getino M."/>
            <person name="Pursley I."/>
            <person name="Horton D.L."/>
            <person name="Alikhan N.F."/>
            <person name="Baker D."/>
            <person name="Gharbi K."/>
            <person name="Hall N."/>
            <person name="Watson M."/>
            <person name="Adriaenssens E.M."/>
            <person name="Foster-Nyarko E."/>
            <person name="Jarju S."/>
            <person name="Secka A."/>
            <person name="Antonio M."/>
            <person name="Oren A."/>
            <person name="Chaudhuri R.R."/>
            <person name="La Ragione R."/>
            <person name="Hildebrand F."/>
            <person name="Pallen M.J."/>
        </authorList>
    </citation>
    <scope>NUCLEOTIDE SEQUENCE</scope>
    <source>
        <strain evidence="18">26628</strain>
    </source>
</reference>
<evidence type="ECO:0000259" key="17">
    <source>
        <dbReference type="Pfam" id="PF24877"/>
    </source>
</evidence>
<dbReference type="PROSITE" id="PS00886">
    <property type="entry name" value="ILVD_EDD_1"/>
    <property type="match status" value="1"/>
</dbReference>
<dbReference type="PROSITE" id="PS00887">
    <property type="entry name" value="ILVD_EDD_2"/>
    <property type="match status" value="1"/>
</dbReference>
<organism evidence="18 19">
    <name type="scientific">Candidatus Borkfalkia faecigallinarum</name>
    <dbReference type="NCBI Taxonomy" id="2838509"/>
    <lineage>
        <taxon>Bacteria</taxon>
        <taxon>Bacillati</taxon>
        <taxon>Bacillota</taxon>
        <taxon>Clostridia</taxon>
        <taxon>Christensenellales</taxon>
        <taxon>Christensenellaceae</taxon>
        <taxon>Candidatus Borkfalkia</taxon>
    </lineage>
</organism>
<dbReference type="FunFam" id="3.50.30.80:FF:000001">
    <property type="entry name" value="Dihydroxy-acid dehydratase"/>
    <property type="match status" value="1"/>
</dbReference>
<dbReference type="GO" id="GO:0004160">
    <property type="term" value="F:dihydroxy-acid dehydratase activity"/>
    <property type="evidence" value="ECO:0007669"/>
    <property type="project" value="UniProtKB-UniRule"/>
</dbReference>
<evidence type="ECO:0000259" key="16">
    <source>
        <dbReference type="Pfam" id="PF00920"/>
    </source>
</evidence>
<evidence type="ECO:0000256" key="8">
    <source>
        <dbReference type="ARBA" id="ARBA00023014"/>
    </source>
</evidence>
<evidence type="ECO:0000256" key="13">
    <source>
        <dbReference type="ARBA" id="ARBA00029437"/>
    </source>
</evidence>
<dbReference type="SUPFAM" id="SSF143975">
    <property type="entry name" value="IlvD/EDD N-terminal domain-like"/>
    <property type="match status" value="1"/>
</dbReference>
<evidence type="ECO:0000256" key="11">
    <source>
        <dbReference type="ARBA" id="ARBA00029304"/>
    </source>
</evidence>
<keyword evidence="4 15" id="KW-0001">2Fe-2S</keyword>
<dbReference type="InterPro" id="IPR042096">
    <property type="entry name" value="Dihydro-acid_dehy_C"/>
</dbReference>
<dbReference type="GO" id="GO:0051537">
    <property type="term" value="F:2 iron, 2 sulfur cluster binding"/>
    <property type="evidence" value="ECO:0007669"/>
    <property type="project" value="UniProtKB-UniRule"/>
</dbReference>
<dbReference type="SUPFAM" id="SSF52016">
    <property type="entry name" value="LeuD/IlvD-like"/>
    <property type="match status" value="1"/>
</dbReference>
<reference evidence="18" key="2">
    <citation type="submission" date="2021-04" db="EMBL/GenBank/DDBJ databases">
        <authorList>
            <person name="Gilroy R."/>
        </authorList>
    </citation>
    <scope>NUCLEOTIDE SEQUENCE</scope>
    <source>
        <strain evidence="18">26628</strain>
    </source>
</reference>
<evidence type="ECO:0000256" key="1">
    <source>
        <dbReference type="ARBA" id="ARBA00001946"/>
    </source>
</evidence>
<comment type="caution">
    <text evidence="18">The sequence shown here is derived from an EMBL/GenBank/DDBJ whole genome shotgun (WGS) entry which is preliminary data.</text>
</comment>
<dbReference type="GO" id="GO:0000287">
    <property type="term" value="F:magnesium ion binding"/>
    <property type="evidence" value="ECO:0007669"/>
    <property type="project" value="UniProtKB-UniRule"/>
</dbReference>
<comment type="caution">
    <text evidence="15">Lacks conserved residue(s) required for the propagation of feature annotation.</text>
</comment>
<keyword evidence="6 15" id="KW-0460">Magnesium</keyword>
<feature type="domain" description="Dihydroxy-acid/6-phosphogluconate dehydratase N-terminal" evidence="16">
    <location>
        <begin position="30"/>
        <end position="349"/>
    </location>
</feature>
<evidence type="ECO:0000256" key="15">
    <source>
        <dbReference type="HAMAP-Rule" id="MF_00012"/>
    </source>
</evidence>
<comment type="cofactor">
    <cofactor evidence="15">
        <name>[2Fe-2S] cluster</name>
        <dbReference type="ChEBI" id="CHEBI:190135"/>
    </cofactor>
    <text evidence="15">Binds 1 [2Fe-2S] cluster per subunit. This cluster acts as a Lewis acid cofactor.</text>
</comment>
<keyword evidence="5 15" id="KW-0479">Metal-binding</keyword>
<dbReference type="Pfam" id="PF00920">
    <property type="entry name" value="ILVD_EDD_N"/>
    <property type="match status" value="1"/>
</dbReference>
<evidence type="ECO:0000256" key="10">
    <source>
        <dbReference type="ARBA" id="ARBA00023304"/>
    </source>
</evidence>
<name>A0A9D1VVA7_9FIRM</name>
<dbReference type="GO" id="GO:0005829">
    <property type="term" value="C:cytosol"/>
    <property type="evidence" value="ECO:0007669"/>
    <property type="project" value="TreeGrafter"/>
</dbReference>
<gene>
    <name evidence="15 18" type="primary">ilvD</name>
    <name evidence="18" type="ORF">H9737_06225</name>
</gene>
<evidence type="ECO:0000256" key="6">
    <source>
        <dbReference type="ARBA" id="ARBA00022842"/>
    </source>
</evidence>
<dbReference type="Pfam" id="PF24877">
    <property type="entry name" value="ILV_EDD_C"/>
    <property type="match status" value="1"/>
</dbReference>
<dbReference type="PANTHER" id="PTHR43661">
    <property type="entry name" value="D-XYLONATE DEHYDRATASE"/>
    <property type="match status" value="1"/>
</dbReference>
<dbReference type="Gene3D" id="3.50.30.80">
    <property type="entry name" value="IlvD/EDD C-terminal domain-like"/>
    <property type="match status" value="1"/>
</dbReference>